<dbReference type="VEuPathDB" id="TriTrypDB:BSAL_21480"/>
<name>A0A0S4JGZ4_BODSA</name>
<evidence type="ECO:0000313" key="1">
    <source>
        <dbReference type="EMBL" id="CUG89477.1"/>
    </source>
</evidence>
<accession>A0A0S4JGZ4</accession>
<reference evidence="2" key="1">
    <citation type="submission" date="2015-09" db="EMBL/GenBank/DDBJ databases">
        <authorList>
            <consortium name="Pathogen Informatics"/>
        </authorList>
    </citation>
    <scope>NUCLEOTIDE SEQUENCE [LARGE SCALE GENOMIC DNA]</scope>
    <source>
        <strain evidence="2">Lake Konstanz</strain>
    </source>
</reference>
<gene>
    <name evidence="1" type="ORF">BSAL_21480</name>
</gene>
<evidence type="ECO:0000313" key="2">
    <source>
        <dbReference type="Proteomes" id="UP000051952"/>
    </source>
</evidence>
<protein>
    <submittedName>
        <fullName evidence="1">Uncharacterized protein</fullName>
    </submittedName>
</protein>
<feature type="non-terminal residue" evidence="1">
    <location>
        <position position="1"/>
    </location>
</feature>
<sequence length="544" mass="59505">FHQGGAMWLNLATNSTPRFVVEQTTNSGERVRTASTTFTASEALAILHHRAMSGNRRQVAVVRNDGSSSCTVPTINVVVVSGDSIAFQVFRRLLRLIRDGVATPVTIAVGDEMLATTSPARPNFGFGKWFDIVHAIYPTHDEIQTFQSLMPHEVVMGGKRYETAGKSTLNDFFVNAAQRLHKRRYCNNGSTEPPLLKSAVEGKDEALFYVIFLWDPLTVRPRRDALAVCGRIAVGQEAIKFDRIATPIRKLVERGGMTLEPPVPVIPLRNLGVNIGLHVQGSSNWEARASPSFDATLALMATGCGTHRSRHETEVAKVHASLGGTALYRLTPVLSVPQSERQLFTNVATPTAIHAVTRGATNKRWARALTFASKVTRPYEVDRTASLFTWLNETEDRERSLEATTRKPRYFSSVRILDVQKTFVMLSNISGRNTGVFEREGLHETCTTLTSWFGVTTSSGTANNANVNSLQSDGILRSIEPLTKLLISLSALPPNSTTLPFVPAFRSVDGCGDFGTLLSITALLADVVASGVLVKLNNSLMDLR</sequence>
<dbReference type="AlphaFoldDB" id="A0A0S4JGZ4"/>
<proteinExistence type="predicted"/>
<keyword evidence="2" id="KW-1185">Reference proteome</keyword>
<dbReference type="EMBL" id="CYKH01001742">
    <property type="protein sequence ID" value="CUG89477.1"/>
    <property type="molecule type" value="Genomic_DNA"/>
</dbReference>
<organism evidence="1 2">
    <name type="scientific">Bodo saltans</name>
    <name type="common">Flagellated protozoan</name>
    <dbReference type="NCBI Taxonomy" id="75058"/>
    <lineage>
        <taxon>Eukaryota</taxon>
        <taxon>Discoba</taxon>
        <taxon>Euglenozoa</taxon>
        <taxon>Kinetoplastea</taxon>
        <taxon>Metakinetoplastina</taxon>
        <taxon>Eubodonida</taxon>
        <taxon>Bodonidae</taxon>
        <taxon>Bodo</taxon>
    </lineage>
</organism>
<dbReference type="Proteomes" id="UP000051952">
    <property type="component" value="Unassembled WGS sequence"/>
</dbReference>